<keyword evidence="1" id="KW-0472">Membrane</keyword>
<dbReference type="OMA" id="WHHYAND"/>
<evidence type="ECO:0000313" key="3">
    <source>
        <dbReference type="Proteomes" id="UP000092993"/>
    </source>
</evidence>
<accession>A0A1C7LWI5</accession>
<protein>
    <submittedName>
        <fullName evidence="2">Uncharacterized protein</fullName>
    </submittedName>
</protein>
<keyword evidence="1" id="KW-0812">Transmembrane</keyword>
<gene>
    <name evidence="2" type="ORF">A0H81_10762</name>
</gene>
<proteinExistence type="predicted"/>
<reference evidence="2 3" key="1">
    <citation type="submission" date="2016-03" db="EMBL/GenBank/DDBJ databases">
        <title>Whole genome sequencing of Grifola frondosa 9006-11.</title>
        <authorList>
            <person name="Min B."/>
            <person name="Park H."/>
            <person name="Kim J.-G."/>
            <person name="Cho H."/>
            <person name="Oh Y.-L."/>
            <person name="Kong W.-S."/>
            <person name="Choi I.-G."/>
        </authorList>
    </citation>
    <scope>NUCLEOTIDE SEQUENCE [LARGE SCALE GENOMIC DNA]</scope>
    <source>
        <strain evidence="2 3">9006-11</strain>
    </source>
</reference>
<dbReference type="EMBL" id="LUGG01000018">
    <property type="protein sequence ID" value="OBZ69091.1"/>
    <property type="molecule type" value="Genomic_DNA"/>
</dbReference>
<keyword evidence="1" id="KW-1133">Transmembrane helix</keyword>
<dbReference type="OrthoDB" id="3268677at2759"/>
<sequence>MIQDSKHGLKTFRNNLFSGAHLLVLGNYIAIYLFARDLAFQPDSPLFNRDVEKVDRQDDNAATRLFSATALNYLIKRHPEHAGQIVYLFVFGELVDAYQNRFISHRECIKMVLYARFFLETWRAYLKAAGYPEVRYLISREAVDITRILIDGLITLVIVHRDHMDGKIFPLLPWLHSSKVCEHVFGECRKIVKDFTYLDFLYMIPRLHILLQSVIKLLPSSNAKDRASGYAHSYYDTDDIDLAQLAVFPTDTEICDAAQDAWDEQESLWSLLGIRPADFLTPSPQNQTPFPSISSWFAPGQDPVPADVQVPFEHNPFDLADPASDSEDEVDDISEVVEADYLQHLVDNEETTRLRSTKDDDRMLDLTCAAVAIALDEQVVM</sequence>
<feature type="transmembrane region" description="Helical" evidence="1">
    <location>
        <begin position="12"/>
        <end position="35"/>
    </location>
</feature>
<evidence type="ECO:0000313" key="2">
    <source>
        <dbReference type="EMBL" id="OBZ69091.1"/>
    </source>
</evidence>
<organism evidence="2 3">
    <name type="scientific">Grifola frondosa</name>
    <name type="common">Maitake</name>
    <name type="synonym">Polyporus frondosus</name>
    <dbReference type="NCBI Taxonomy" id="5627"/>
    <lineage>
        <taxon>Eukaryota</taxon>
        <taxon>Fungi</taxon>
        <taxon>Dikarya</taxon>
        <taxon>Basidiomycota</taxon>
        <taxon>Agaricomycotina</taxon>
        <taxon>Agaricomycetes</taxon>
        <taxon>Polyporales</taxon>
        <taxon>Grifolaceae</taxon>
        <taxon>Grifola</taxon>
    </lineage>
</organism>
<keyword evidence="3" id="KW-1185">Reference proteome</keyword>
<dbReference type="AlphaFoldDB" id="A0A1C7LWI5"/>
<name>A0A1C7LWI5_GRIFR</name>
<comment type="caution">
    <text evidence="2">The sequence shown here is derived from an EMBL/GenBank/DDBJ whole genome shotgun (WGS) entry which is preliminary data.</text>
</comment>
<dbReference type="Proteomes" id="UP000092993">
    <property type="component" value="Unassembled WGS sequence"/>
</dbReference>
<evidence type="ECO:0000256" key="1">
    <source>
        <dbReference type="SAM" id="Phobius"/>
    </source>
</evidence>